<gene>
    <name evidence="1" type="ORF">THITH_03395</name>
</gene>
<dbReference type="SUPFAM" id="SSF81593">
    <property type="entry name" value="Nucleotidyltransferase substrate binding subunit/domain"/>
    <property type="match status" value="1"/>
</dbReference>
<evidence type="ECO:0000313" key="1">
    <source>
        <dbReference type="EMBL" id="AHE97469.1"/>
    </source>
</evidence>
<sequence length="157" mass="17985">MTDAAAQQLADAWRQCQRHAHHLRHAMASLKDKLPLSGSQLATLDDEAVQDLDQFVLRFGRLQDAIGARLLPAVLHVLQEPFEDRPMIDKLNRLEKLGFLQSSEEWQRLRAIRNRFSHDYPDDPDKNAALLNVAFQSVDDVMAILRRIEQKMALPPI</sequence>
<evidence type="ECO:0000313" key="2">
    <source>
        <dbReference type="Proteomes" id="UP000005289"/>
    </source>
</evidence>
<protein>
    <submittedName>
        <fullName evidence="1">Toxin-antitoxin system antitoxin subunit</fullName>
    </submittedName>
</protein>
<reference evidence="1 2" key="1">
    <citation type="submission" date="2013-12" db="EMBL/GenBank/DDBJ databases">
        <authorList>
            <consortium name="DOE Joint Genome Institute"/>
            <person name="Muyzer G."/>
            <person name="Huntemann M."/>
            <person name="Han J."/>
            <person name="Chen A."/>
            <person name="Kyrpides N."/>
            <person name="Mavromatis K."/>
            <person name="Markowitz V."/>
            <person name="Palaniappan K."/>
            <person name="Ivanova N."/>
            <person name="Schaumberg A."/>
            <person name="Pati A."/>
            <person name="Liolios K."/>
            <person name="Nordberg H.P."/>
            <person name="Cantor M.N."/>
            <person name="Hua S.X."/>
            <person name="Woyke T."/>
        </authorList>
    </citation>
    <scope>NUCLEOTIDE SEQUENCE [LARGE SCALE GENOMIC DNA]</scope>
    <source>
        <strain evidence="1 2">ARh 1</strain>
    </source>
</reference>
<dbReference type="KEGG" id="tti:THITH_03395"/>
<dbReference type="EMBL" id="CP007029">
    <property type="protein sequence ID" value="AHE97469.1"/>
    <property type="molecule type" value="Genomic_DNA"/>
</dbReference>
<dbReference type="AlphaFoldDB" id="W0DFP0"/>
<keyword evidence="2" id="KW-1185">Reference proteome</keyword>
<accession>W0DFP0</accession>
<proteinExistence type="predicted"/>
<dbReference type="STRING" id="713585.THITH_03395"/>
<organism evidence="1 2">
    <name type="scientific">Thioalkalivibrio paradoxus ARh 1</name>
    <dbReference type="NCBI Taxonomy" id="713585"/>
    <lineage>
        <taxon>Bacteria</taxon>
        <taxon>Pseudomonadati</taxon>
        <taxon>Pseudomonadota</taxon>
        <taxon>Gammaproteobacteria</taxon>
        <taxon>Chromatiales</taxon>
        <taxon>Ectothiorhodospiraceae</taxon>
        <taxon>Thioalkalivibrio</taxon>
    </lineage>
</organism>
<dbReference type="HOGENOM" id="CLU_132694_0_0_6"/>
<dbReference type="Gene3D" id="1.20.120.330">
    <property type="entry name" value="Nucleotidyltransferases domain 2"/>
    <property type="match status" value="1"/>
</dbReference>
<dbReference type="Proteomes" id="UP000005289">
    <property type="component" value="Chromosome"/>
</dbReference>
<name>W0DFP0_9GAMM</name>